<keyword evidence="6 10" id="KW-0067">ATP-binding</keyword>
<dbReference type="GO" id="GO:0004820">
    <property type="term" value="F:glycine-tRNA ligase activity"/>
    <property type="evidence" value="ECO:0007669"/>
    <property type="project" value="UniProtKB-EC"/>
</dbReference>
<evidence type="ECO:0000256" key="1">
    <source>
        <dbReference type="ARBA" id="ARBA00004496"/>
    </source>
</evidence>
<evidence type="ECO:0000256" key="6">
    <source>
        <dbReference type="ARBA" id="ARBA00022840"/>
    </source>
</evidence>
<evidence type="ECO:0000256" key="10">
    <source>
        <dbReference type="HAMAP-Rule" id="MF_00255"/>
    </source>
</evidence>
<dbReference type="HAMAP" id="MF_00255">
    <property type="entry name" value="Gly_tRNA_synth_beta"/>
    <property type="match status" value="1"/>
</dbReference>
<evidence type="ECO:0000256" key="7">
    <source>
        <dbReference type="ARBA" id="ARBA00022917"/>
    </source>
</evidence>
<keyword evidence="13" id="KW-1185">Reference proteome</keyword>
<evidence type="ECO:0000313" key="13">
    <source>
        <dbReference type="Proteomes" id="UP001649381"/>
    </source>
</evidence>
<keyword evidence="4 10" id="KW-0436">Ligase</keyword>
<evidence type="ECO:0000256" key="5">
    <source>
        <dbReference type="ARBA" id="ARBA00022741"/>
    </source>
</evidence>
<keyword evidence="3 10" id="KW-0963">Cytoplasm</keyword>
<dbReference type="InterPro" id="IPR006194">
    <property type="entry name" value="Gly-tRNA-synth_heterodimer"/>
</dbReference>
<evidence type="ECO:0000256" key="3">
    <source>
        <dbReference type="ARBA" id="ARBA00022490"/>
    </source>
</evidence>
<dbReference type="RefSeq" id="WP_236333998.1">
    <property type="nucleotide sequence ID" value="NZ_JAKIJS010000001.1"/>
</dbReference>
<dbReference type="PANTHER" id="PTHR30075">
    <property type="entry name" value="GLYCYL-TRNA SYNTHETASE"/>
    <property type="match status" value="1"/>
</dbReference>
<dbReference type="InterPro" id="IPR015944">
    <property type="entry name" value="Gly-tRNA-synth_bsu"/>
</dbReference>
<dbReference type="SUPFAM" id="SSF109604">
    <property type="entry name" value="HD-domain/PDEase-like"/>
    <property type="match status" value="1"/>
</dbReference>
<dbReference type="InterPro" id="IPR008909">
    <property type="entry name" value="DALR_anticod-bd"/>
</dbReference>
<accession>A0ABS9GYW9</accession>
<evidence type="ECO:0000256" key="2">
    <source>
        <dbReference type="ARBA" id="ARBA00008226"/>
    </source>
</evidence>
<comment type="similarity">
    <text evidence="2 10">Belongs to the class-II aminoacyl-tRNA synthetase family.</text>
</comment>
<dbReference type="Pfam" id="PF02092">
    <property type="entry name" value="tRNA_synt_2f"/>
    <property type="match status" value="1"/>
</dbReference>
<dbReference type="PROSITE" id="PS50861">
    <property type="entry name" value="AA_TRNA_LIGASE_II_GLYAB"/>
    <property type="match status" value="1"/>
</dbReference>
<keyword evidence="5 10" id="KW-0547">Nucleotide-binding</keyword>
<evidence type="ECO:0000313" key="12">
    <source>
        <dbReference type="EMBL" id="MCF6137957.1"/>
    </source>
</evidence>
<reference evidence="12 13" key="1">
    <citation type="submission" date="2022-01" db="EMBL/GenBank/DDBJ databases">
        <title>Alkalihalobacillus sp. EGI L200015, a novel bacterium isolated from a salt lake sediment.</title>
        <authorList>
            <person name="Gao L."/>
            <person name="Fang B.-Z."/>
            <person name="Li W.-J."/>
        </authorList>
    </citation>
    <scope>NUCLEOTIDE SEQUENCE [LARGE SCALE GENOMIC DNA]</scope>
    <source>
        <strain evidence="12 13">KCTC 12718</strain>
    </source>
</reference>
<dbReference type="Proteomes" id="UP001649381">
    <property type="component" value="Unassembled WGS sequence"/>
</dbReference>
<dbReference type="InterPro" id="IPR042569">
    <property type="entry name" value="RAC_head_sf"/>
</dbReference>
<dbReference type="NCBIfam" id="TIGR00211">
    <property type="entry name" value="glyS"/>
    <property type="match status" value="1"/>
</dbReference>
<proteinExistence type="inferred from homology"/>
<keyword evidence="8 10" id="KW-0030">Aminoacyl-tRNA synthetase</keyword>
<sequence length="693" mass="79142">MSKQDILLEIGLEEMPARFVTDAMYQLSDKIAGWFTENRVPFGEVIPYSTPRRLAVKVTEVSEQQEDKAEELRGPARKIALDENGNWSKAALGFARGQGVSPEDMYFKEVKNTEYVFANKHTSGVSTMEILPQLDQVIQNLHFPKNMRWSDQEFKFVRPIKWILFLFGSEVPHLEVAGVKSDRKTFGHRFLGEEIEIDSPEQYPTELLGQFVIADSNERKEAIQNQLHNLQEEEGWIIPIDDGLLEEVNNLVEYPTALHGKFDEEFLELPSEVLITSMREHQRYFPVQNKDGELQPYFVAVRNGDHNNLQNVAKGNEKVLRARLKDAQFFYNEDKKKSIDTYLERLKSIVFHEELGTIANKVSRISAHAERTSALLQLDQESKEAIRRAATISKFDLVTQMVYEFPELQGVMGEKYAKMFGEDDLIAAAINEHYQPRYSGDNLPGTVVGSVLSVSDKLDTIVGCFGIGIIPTGSQDPYALRRQAAGVLQILLQKGWPVTVEELLNAVLDEYERAGKLKNDRNKVLHQLIEFFNIRMKTILQDQAVRYDVIDAVLSGKIGRVDLLVKRAEILGNALQEESFKGMNESLTRILNISKNVSESSEEVQPELFENSEEKALYELYLDANEACQSIHQSHDVEMLYNKLKKLPPAIDQYFENTMVNAEEDHLRANRQTQMKQMANVIRAFADFNQLVI</sequence>
<evidence type="ECO:0000259" key="11">
    <source>
        <dbReference type="Pfam" id="PF05746"/>
    </source>
</evidence>
<dbReference type="PRINTS" id="PR01045">
    <property type="entry name" value="TRNASYNTHGB"/>
</dbReference>
<gene>
    <name evidence="10 12" type="primary">glyS</name>
    <name evidence="12" type="ORF">L2716_09505</name>
</gene>
<evidence type="ECO:0000256" key="9">
    <source>
        <dbReference type="ARBA" id="ARBA00047937"/>
    </source>
</evidence>
<protein>
    <recommendedName>
        <fullName evidence="10">Glycine--tRNA ligase beta subunit</fullName>
        <ecNumber evidence="10">6.1.1.14</ecNumber>
    </recommendedName>
    <alternativeName>
        <fullName evidence="10">Glycyl-tRNA synthetase beta subunit</fullName>
        <shortName evidence="10">GlyRS</shortName>
    </alternativeName>
</protein>
<organism evidence="12 13">
    <name type="scientific">Pseudalkalibacillus berkeleyi</name>
    <dbReference type="NCBI Taxonomy" id="1069813"/>
    <lineage>
        <taxon>Bacteria</taxon>
        <taxon>Bacillati</taxon>
        <taxon>Bacillota</taxon>
        <taxon>Bacilli</taxon>
        <taxon>Bacillales</taxon>
        <taxon>Fictibacillaceae</taxon>
        <taxon>Pseudalkalibacillus</taxon>
    </lineage>
</organism>
<feature type="domain" description="DALR anticodon binding" evidence="11">
    <location>
        <begin position="585"/>
        <end position="684"/>
    </location>
</feature>
<comment type="caution">
    <text evidence="12">The sequence shown here is derived from an EMBL/GenBank/DDBJ whole genome shotgun (WGS) entry which is preliminary data.</text>
</comment>
<evidence type="ECO:0000256" key="8">
    <source>
        <dbReference type="ARBA" id="ARBA00023146"/>
    </source>
</evidence>
<dbReference type="EC" id="6.1.1.14" evidence="10"/>
<keyword evidence="7 10" id="KW-0648">Protein biosynthesis</keyword>
<dbReference type="EMBL" id="JAKIJS010000001">
    <property type="protein sequence ID" value="MCF6137957.1"/>
    <property type="molecule type" value="Genomic_DNA"/>
</dbReference>
<dbReference type="Pfam" id="PF05746">
    <property type="entry name" value="DALR_1"/>
    <property type="match status" value="1"/>
</dbReference>
<comment type="catalytic activity">
    <reaction evidence="9 10">
        <text>tRNA(Gly) + glycine + ATP = glycyl-tRNA(Gly) + AMP + diphosphate</text>
        <dbReference type="Rhea" id="RHEA:16013"/>
        <dbReference type="Rhea" id="RHEA-COMP:9664"/>
        <dbReference type="Rhea" id="RHEA-COMP:9683"/>
        <dbReference type="ChEBI" id="CHEBI:30616"/>
        <dbReference type="ChEBI" id="CHEBI:33019"/>
        <dbReference type="ChEBI" id="CHEBI:57305"/>
        <dbReference type="ChEBI" id="CHEBI:78442"/>
        <dbReference type="ChEBI" id="CHEBI:78522"/>
        <dbReference type="ChEBI" id="CHEBI:456215"/>
        <dbReference type="EC" id="6.1.1.14"/>
    </reaction>
</comment>
<dbReference type="PANTHER" id="PTHR30075:SF2">
    <property type="entry name" value="GLYCINE--TRNA LIGASE, CHLOROPLASTIC_MITOCHONDRIAL 2"/>
    <property type="match status" value="1"/>
</dbReference>
<comment type="subunit">
    <text evidence="10">Tetramer of two alpha and two beta subunits.</text>
</comment>
<evidence type="ECO:0000256" key="4">
    <source>
        <dbReference type="ARBA" id="ARBA00022598"/>
    </source>
</evidence>
<name>A0ABS9GYW9_9BACL</name>
<comment type="subcellular location">
    <subcellularLocation>
        <location evidence="1 10">Cytoplasm</location>
    </subcellularLocation>
</comment>
<dbReference type="Gene3D" id="1.10.8.840">
    <property type="entry name" value="Ribosome-associated complex head domain"/>
    <property type="match status" value="1"/>
</dbReference>